<evidence type="ECO:0000313" key="6">
    <source>
        <dbReference type="Proteomes" id="UP000669605"/>
    </source>
</evidence>
<dbReference type="InterPro" id="IPR029787">
    <property type="entry name" value="Nucleotide_cyclase"/>
</dbReference>
<name>A0ABX1QIT4_9PROT</name>
<organism evidence="5 6">
    <name type="scientific">Tepidiphilus baoligensis</name>
    <dbReference type="NCBI Taxonomy" id="2698687"/>
    <lineage>
        <taxon>Bacteria</taxon>
        <taxon>Pseudomonadati</taxon>
        <taxon>Pseudomonadota</taxon>
        <taxon>Hydrogenophilia</taxon>
        <taxon>Hydrogenophilales</taxon>
        <taxon>Hydrogenophilaceae</taxon>
        <taxon>Tepidiphilus</taxon>
    </lineage>
</organism>
<feature type="domain" description="GGDEF" evidence="4">
    <location>
        <begin position="277"/>
        <end position="415"/>
    </location>
</feature>
<accession>A0ABX1QIT4</accession>
<evidence type="ECO:0000256" key="1">
    <source>
        <dbReference type="PROSITE-ProRule" id="PRU00169"/>
    </source>
</evidence>
<comment type="caution">
    <text evidence="1">Lacks conserved residue(s) required for the propagation of feature annotation.</text>
</comment>
<dbReference type="NCBIfam" id="TIGR00254">
    <property type="entry name" value="GGDEF"/>
    <property type="match status" value="1"/>
</dbReference>
<dbReference type="SUPFAM" id="SSF141868">
    <property type="entry name" value="EAL domain-like"/>
    <property type="match status" value="1"/>
</dbReference>
<dbReference type="EMBL" id="JAAAUB010000002">
    <property type="protein sequence ID" value="NMH15923.1"/>
    <property type="molecule type" value="Genomic_DNA"/>
</dbReference>
<dbReference type="Gene3D" id="3.30.70.270">
    <property type="match status" value="1"/>
</dbReference>
<evidence type="ECO:0000259" key="2">
    <source>
        <dbReference type="PROSITE" id="PS50110"/>
    </source>
</evidence>
<dbReference type="SUPFAM" id="SSF55073">
    <property type="entry name" value="Nucleotide cyclase"/>
    <property type="match status" value="1"/>
</dbReference>
<dbReference type="PANTHER" id="PTHR44757:SF2">
    <property type="entry name" value="BIOFILM ARCHITECTURE MAINTENANCE PROTEIN MBAA"/>
    <property type="match status" value="1"/>
</dbReference>
<dbReference type="InterPro" id="IPR000160">
    <property type="entry name" value="GGDEF_dom"/>
</dbReference>
<dbReference type="SUPFAM" id="SSF52172">
    <property type="entry name" value="CheY-like"/>
    <property type="match status" value="1"/>
</dbReference>
<comment type="caution">
    <text evidence="5">The sequence shown here is derived from an EMBL/GenBank/DDBJ whole genome shotgun (WGS) entry which is preliminary data.</text>
</comment>
<feature type="domain" description="EAL" evidence="3">
    <location>
        <begin position="422"/>
        <end position="675"/>
    </location>
</feature>
<dbReference type="PROSITE" id="PS50887">
    <property type="entry name" value="GGDEF"/>
    <property type="match status" value="1"/>
</dbReference>
<dbReference type="Pfam" id="PF00563">
    <property type="entry name" value="EAL"/>
    <property type="match status" value="1"/>
</dbReference>
<dbReference type="InterPro" id="IPR001789">
    <property type="entry name" value="Sig_transdc_resp-reg_receiver"/>
</dbReference>
<dbReference type="PROSITE" id="PS50883">
    <property type="entry name" value="EAL"/>
    <property type="match status" value="1"/>
</dbReference>
<dbReference type="SMART" id="SM00448">
    <property type="entry name" value="REC"/>
    <property type="match status" value="1"/>
</dbReference>
<dbReference type="CDD" id="cd01948">
    <property type="entry name" value="EAL"/>
    <property type="match status" value="1"/>
</dbReference>
<dbReference type="InterPro" id="IPR011006">
    <property type="entry name" value="CheY-like_superfamily"/>
</dbReference>
<gene>
    <name evidence="5" type="ORF">GV368_02105</name>
</gene>
<dbReference type="Proteomes" id="UP000669605">
    <property type="component" value="Unassembled WGS sequence"/>
</dbReference>
<dbReference type="InterPro" id="IPR052155">
    <property type="entry name" value="Biofilm_reg_signaling"/>
</dbReference>
<feature type="domain" description="Response regulatory" evidence="2">
    <location>
        <begin position="5"/>
        <end position="115"/>
    </location>
</feature>
<reference evidence="5 6" key="1">
    <citation type="journal article" date="2020" name="Curr. Microbiol.">
        <title>Tepidiphilus baoligensis sp. nov., a Novel Bacterium of the Family Hydrogenophilaceae Isolated from an Oil Reservoir.</title>
        <authorList>
            <person name="Zhang X."/>
            <person name="Wang G."/>
            <person name="Ma X."/>
            <person name="Yu J."/>
            <person name="You J."/>
            <person name="Xue Y."/>
            <person name="Ma Y."/>
        </authorList>
    </citation>
    <scope>NUCLEOTIDE SEQUENCE [LARGE SCALE GENOMIC DNA]</scope>
    <source>
        <strain evidence="5 6">B18-69</strain>
    </source>
</reference>
<dbReference type="InterPro" id="IPR001633">
    <property type="entry name" value="EAL_dom"/>
</dbReference>
<evidence type="ECO:0000313" key="5">
    <source>
        <dbReference type="EMBL" id="NMH15923.1"/>
    </source>
</evidence>
<dbReference type="InterPro" id="IPR035919">
    <property type="entry name" value="EAL_sf"/>
</dbReference>
<dbReference type="Gene3D" id="3.20.20.450">
    <property type="entry name" value="EAL domain"/>
    <property type="match status" value="1"/>
</dbReference>
<dbReference type="PANTHER" id="PTHR44757">
    <property type="entry name" value="DIGUANYLATE CYCLASE DGCP"/>
    <property type="match status" value="1"/>
</dbReference>
<dbReference type="Gene3D" id="3.40.50.2300">
    <property type="match status" value="1"/>
</dbReference>
<dbReference type="PROSITE" id="PS50110">
    <property type="entry name" value="RESPONSE_REGULATORY"/>
    <property type="match status" value="1"/>
</dbReference>
<dbReference type="CDD" id="cd01949">
    <property type="entry name" value="GGDEF"/>
    <property type="match status" value="1"/>
</dbReference>
<dbReference type="InterPro" id="IPR043128">
    <property type="entry name" value="Rev_trsase/Diguanyl_cyclase"/>
</dbReference>
<dbReference type="SMART" id="SM00267">
    <property type="entry name" value="GGDEF"/>
    <property type="match status" value="1"/>
</dbReference>
<proteinExistence type="predicted"/>
<dbReference type="SMART" id="SM00052">
    <property type="entry name" value="EAL"/>
    <property type="match status" value="1"/>
</dbReference>
<dbReference type="Pfam" id="PF00990">
    <property type="entry name" value="GGDEF"/>
    <property type="match status" value="1"/>
</dbReference>
<evidence type="ECO:0000259" key="4">
    <source>
        <dbReference type="PROSITE" id="PS50887"/>
    </source>
</evidence>
<protein>
    <submittedName>
        <fullName evidence="5">EAL domain-containing protein</fullName>
    </submittedName>
</protein>
<sequence>MTESLALVLCPSPTERATLLAVLESLGYEALVADTPEGAIALFERRHPDLVVLEDGEGLPSLLRELRQRRRHEVEFFVMTHAEEDALRALEAGASEVALTPLHPALLRHRLQRLHAERLLQRHFHGLQQLCTTASRIAGILGWGWRPDEDRFHWPDEAHQWWRGEPPPNRAALLARVHDEDRLRVETTLEHLRLLGRQAEVEFRLEEEPPRFVRLVAEPCEEEASLILGVLVDVTLARRFEATLERLTQYDELTGIPNRAHFLRAARDMIRQATPERPQLLLCLDVAGLANINDAFGDRAGDELLRTLAQRLAQWAARHGGVASRFGSDEFVALVSLGSESREAEPIEELLATLHNPVGVLTTGGERQELHPRVTLGGAWIPAAGTDVEALLRLARHQQHQAKERGRRYFLTSDAESGETPLLQLESDLHQAIARQEFFVLYQPQRALETQRLVGAEALLRWRHPERGVLPPIQFIPLLEETGLIVEAGRWVIDTVCAQLAAWSDAGLPLRVAINLSPRQIPDDGLVDHIAECLRRHRLPSALLEFEITESLAIRDPERASTMIAAIRSLGCPVALDDFGVGYASLEYMLQFPFDAIKLDMSFVHRLVETPVDRAIVRGVVTMADALDKRVIAEGVETARQADYLHALGVDEIQGWHVGKPMPPADLIGELRKERQRTQ</sequence>
<dbReference type="Gene3D" id="3.30.450.20">
    <property type="entry name" value="PAS domain"/>
    <property type="match status" value="1"/>
</dbReference>
<dbReference type="RefSeq" id="WP_169115107.1">
    <property type="nucleotide sequence ID" value="NZ_JAAAUB010000002.1"/>
</dbReference>
<evidence type="ECO:0000259" key="3">
    <source>
        <dbReference type="PROSITE" id="PS50883"/>
    </source>
</evidence>
<keyword evidence="6" id="KW-1185">Reference proteome</keyword>